<accession>A0A0P9N284</accession>
<dbReference type="Proteomes" id="UP000051335">
    <property type="component" value="Unassembled WGS sequence"/>
</dbReference>
<dbReference type="AlphaFoldDB" id="A0A0P9N284"/>
<name>A0A0P9N284_9PSED</name>
<evidence type="ECO:0000313" key="2">
    <source>
        <dbReference type="Proteomes" id="UP000051335"/>
    </source>
</evidence>
<gene>
    <name evidence="1" type="ORF">ALO75_00978</name>
</gene>
<organism evidence="1 2">
    <name type="scientific">Pseudomonas syringae pv. coryli</name>
    <dbReference type="NCBI Taxonomy" id="317659"/>
    <lineage>
        <taxon>Bacteria</taxon>
        <taxon>Pseudomonadati</taxon>
        <taxon>Pseudomonadota</taxon>
        <taxon>Gammaproteobacteria</taxon>
        <taxon>Pseudomonadales</taxon>
        <taxon>Pseudomonadaceae</taxon>
        <taxon>Pseudomonas</taxon>
    </lineage>
</organism>
<protein>
    <submittedName>
        <fullName evidence="1">Uncharacterized protein</fullName>
    </submittedName>
</protein>
<reference evidence="1 2" key="1">
    <citation type="submission" date="2015-09" db="EMBL/GenBank/DDBJ databases">
        <title>Genome announcement of multiple Pseudomonas syringae strains.</title>
        <authorList>
            <person name="Thakur S."/>
            <person name="Wang P.W."/>
            <person name="Gong Y."/>
            <person name="Weir B.S."/>
            <person name="Guttman D.S."/>
        </authorList>
    </citation>
    <scope>NUCLEOTIDE SEQUENCE [LARGE SCALE GENOMIC DNA]</scope>
    <source>
        <strain evidence="1 2">ICMP17001</strain>
    </source>
</reference>
<comment type="caution">
    <text evidence="1">The sequence shown here is derived from an EMBL/GenBank/DDBJ whole genome shotgun (WGS) entry which is preliminary data.</text>
</comment>
<sequence>MGHSDQIALAELFNGAHRQTSEGRRVERADVDLAVADEIIGAAAMKGLFRVRHEKVRGTAAGSTCQVRAVFENLVQTLAIIGRDVFYVARILVAPFDLERAHAGVHQSTQVGALVVVFHRQQMLFEGHNATLIVLEGVRQAAGLRAVTTVGAAAVLRVGNIALPGERHTQRAVDEEFDGRVGLVGDCADFLQIQFAGQHQLRETGLIEKLGPAQGANIGLRTGVQFDGRNVHFHHPEVLHDQRVHAGVVELVNQLARRLQFVVMEDGVDGGEDPRVIAVREFDQLGNVTDLVAGVVPRTEARPADIDRIGTMQDGFTGDGHIPCRAEQFQVVLG</sequence>
<dbReference type="EMBL" id="LJQC01000899">
    <property type="protein sequence ID" value="KPW91180.1"/>
    <property type="molecule type" value="Genomic_DNA"/>
</dbReference>
<keyword evidence="2" id="KW-1185">Reference proteome</keyword>
<evidence type="ECO:0000313" key="1">
    <source>
        <dbReference type="EMBL" id="KPW91180.1"/>
    </source>
</evidence>
<proteinExistence type="predicted"/>